<comment type="subcellular location">
    <subcellularLocation>
        <location evidence="2">Endosome membrane</location>
        <topology evidence="2">Peripheral membrane protein</topology>
    </subcellularLocation>
    <subcellularLocation>
        <location evidence="1">Late endosome membrane</location>
    </subcellularLocation>
    <subcellularLocation>
        <location evidence="3">Lysosome membrane</location>
        <topology evidence="3">Peripheral membrane protein</topology>
        <orientation evidence="3">Cytoplasmic side</orientation>
    </subcellularLocation>
</comment>
<dbReference type="PANTHER" id="PTHR23292">
    <property type="entry name" value="LIPOPOLYSACCHARIDE-INDUCED TUMOR NECROSIS FACTOR-ALPHA FACTOR"/>
    <property type="match status" value="1"/>
</dbReference>
<comment type="similarity">
    <text evidence="4">Belongs to the CDIP1/LITAF family.</text>
</comment>
<dbReference type="InterPro" id="IPR006629">
    <property type="entry name" value="LITAF"/>
</dbReference>
<evidence type="ECO:0000313" key="9">
    <source>
        <dbReference type="EMBL" id="JAG37941.1"/>
    </source>
</evidence>
<feature type="domain" description="LITAF" evidence="8">
    <location>
        <begin position="171"/>
        <end position="256"/>
    </location>
</feature>
<evidence type="ECO:0000256" key="3">
    <source>
        <dbReference type="ARBA" id="ARBA00004630"/>
    </source>
</evidence>
<accession>A0A0A9Z244</accession>
<protein>
    <recommendedName>
        <fullName evidence="8">LITAF domain-containing protein</fullName>
    </recommendedName>
</protein>
<keyword evidence="7" id="KW-0472">Membrane</keyword>
<sequence>RPVEFSDSDWCSRSCKVFSLVILLRQKSTVVSSASLSLFQVISYSYQSVSNGQTCESLISTSCFPLFTSTPLPVQYLVYSCLSYTSERISTMEKSGMNFMDNSINYAEGRNATPSAPPAYDEAMASAYNVQDSMGYEQSLSLNAAATQNPVNTNYPPQGSYPPQVPSLISVQPVVPGVPLPVGPRPIKTTCPTCSKHISSRTSTKNSLCCKFVLCTVLALTVCCLPCACLPFCMCGPERVSHFCPKCNAHLGTWVNH</sequence>
<feature type="non-terminal residue" evidence="9">
    <location>
        <position position="1"/>
    </location>
</feature>
<evidence type="ECO:0000259" key="8">
    <source>
        <dbReference type="PROSITE" id="PS51837"/>
    </source>
</evidence>
<dbReference type="GO" id="GO:0031902">
    <property type="term" value="C:late endosome membrane"/>
    <property type="evidence" value="ECO:0007669"/>
    <property type="project" value="UniProtKB-SubCell"/>
</dbReference>
<evidence type="ECO:0000256" key="4">
    <source>
        <dbReference type="ARBA" id="ARBA00005975"/>
    </source>
</evidence>
<dbReference type="EMBL" id="GBHO01005663">
    <property type="protein sequence ID" value="JAG37941.1"/>
    <property type="molecule type" value="Transcribed_RNA"/>
</dbReference>
<dbReference type="AlphaFoldDB" id="A0A0A9Z244"/>
<dbReference type="InterPro" id="IPR037519">
    <property type="entry name" value="LITAF_fam"/>
</dbReference>
<gene>
    <name evidence="9" type="ORF">CM83_58908</name>
</gene>
<organism evidence="9">
    <name type="scientific">Lygus hesperus</name>
    <name type="common">Western plant bug</name>
    <dbReference type="NCBI Taxonomy" id="30085"/>
    <lineage>
        <taxon>Eukaryota</taxon>
        <taxon>Metazoa</taxon>
        <taxon>Ecdysozoa</taxon>
        <taxon>Arthropoda</taxon>
        <taxon>Hexapoda</taxon>
        <taxon>Insecta</taxon>
        <taxon>Pterygota</taxon>
        <taxon>Neoptera</taxon>
        <taxon>Paraneoptera</taxon>
        <taxon>Hemiptera</taxon>
        <taxon>Heteroptera</taxon>
        <taxon>Panheteroptera</taxon>
        <taxon>Cimicomorpha</taxon>
        <taxon>Miridae</taxon>
        <taxon>Mirini</taxon>
        <taxon>Lygus</taxon>
    </lineage>
</organism>
<proteinExistence type="inferred from homology"/>
<evidence type="ECO:0000256" key="1">
    <source>
        <dbReference type="ARBA" id="ARBA00004414"/>
    </source>
</evidence>
<keyword evidence="5" id="KW-0479">Metal-binding</keyword>
<reference evidence="9" key="2">
    <citation type="submission" date="2014-07" db="EMBL/GenBank/DDBJ databases">
        <authorList>
            <person name="Hull J."/>
        </authorList>
    </citation>
    <scope>NUCLEOTIDE SEQUENCE</scope>
</reference>
<evidence type="ECO:0000256" key="7">
    <source>
        <dbReference type="ARBA" id="ARBA00023136"/>
    </source>
</evidence>
<dbReference type="GO" id="GO:0008270">
    <property type="term" value="F:zinc ion binding"/>
    <property type="evidence" value="ECO:0007669"/>
    <property type="project" value="TreeGrafter"/>
</dbReference>
<evidence type="ECO:0000256" key="6">
    <source>
        <dbReference type="ARBA" id="ARBA00022833"/>
    </source>
</evidence>
<dbReference type="GO" id="GO:0005765">
    <property type="term" value="C:lysosomal membrane"/>
    <property type="evidence" value="ECO:0007669"/>
    <property type="project" value="UniProtKB-SubCell"/>
</dbReference>
<evidence type="ECO:0000256" key="2">
    <source>
        <dbReference type="ARBA" id="ARBA00004481"/>
    </source>
</evidence>
<name>A0A0A9Z244_LYGHE</name>
<keyword evidence="6" id="KW-0862">Zinc</keyword>
<dbReference type="PROSITE" id="PS51837">
    <property type="entry name" value="LITAF"/>
    <property type="match status" value="1"/>
</dbReference>
<dbReference type="PANTHER" id="PTHR23292:SF6">
    <property type="entry name" value="FI16602P1-RELATED"/>
    <property type="match status" value="1"/>
</dbReference>
<dbReference type="SMART" id="SM00714">
    <property type="entry name" value="LITAF"/>
    <property type="match status" value="1"/>
</dbReference>
<dbReference type="Pfam" id="PF10601">
    <property type="entry name" value="zf-LITAF-like"/>
    <property type="match status" value="1"/>
</dbReference>
<evidence type="ECO:0000256" key="5">
    <source>
        <dbReference type="ARBA" id="ARBA00022723"/>
    </source>
</evidence>
<reference evidence="9" key="1">
    <citation type="journal article" date="2014" name="PLoS ONE">
        <title>Transcriptome-Based Identification of ABC Transporters in the Western Tarnished Plant Bug Lygus hesperus.</title>
        <authorList>
            <person name="Hull J.J."/>
            <person name="Chaney K."/>
            <person name="Geib S.M."/>
            <person name="Fabrick J.A."/>
            <person name="Brent C.S."/>
            <person name="Walsh D."/>
            <person name="Lavine L.C."/>
        </authorList>
    </citation>
    <scope>NUCLEOTIDE SEQUENCE</scope>
</reference>